<gene>
    <name evidence="2" type="ORF">SAMN05216553_10687</name>
</gene>
<keyword evidence="3" id="KW-1185">Reference proteome</keyword>
<evidence type="ECO:0000313" key="3">
    <source>
        <dbReference type="Proteomes" id="UP000199623"/>
    </source>
</evidence>
<dbReference type="Proteomes" id="UP000199623">
    <property type="component" value="Unassembled WGS sequence"/>
</dbReference>
<name>A0A1G7S7E5_9PSEU</name>
<proteinExistence type="predicted"/>
<protein>
    <submittedName>
        <fullName evidence="2">Uncharacterized protein</fullName>
    </submittedName>
</protein>
<dbReference type="OrthoDB" id="3217513at2"/>
<sequence length="154" mass="17083">MTNSEIAAAEKITTKWTVTAESIKVSLDEALSITVDPYRLFTEAPDAMRLLLTQAVFEKLWVMDTEMVGSELTDAYHELLTAEAQLALEGQREDDSASDELNLAPAPRTYHRQRNGDGGDLDGEDDLAELAGRLWSSGHGVHYLWTAKTPPHLR</sequence>
<evidence type="ECO:0000256" key="1">
    <source>
        <dbReference type="SAM" id="MobiDB-lite"/>
    </source>
</evidence>
<dbReference type="RefSeq" id="WP_090049642.1">
    <property type="nucleotide sequence ID" value="NZ_FNCC01000006.1"/>
</dbReference>
<dbReference type="STRING" id="200378.SAMN05216553_10687"/>
<feature type="region of interest" description="Disordered" evidence="1">
    <location>
        <begin position="90"/>
        <end position="123"/>
    </location>
</feature>
<organism evidence="2 3">
    <name type="scientific">Lentzea fradiae</name>
    <dbReference type="NCBI Taxonomy" id="200378"/>
    <lineage>
        <taxon>Bacteria</taxon>
        <taxon>Bacillati</taxon>
        <taxon>Actinomycetota</taxon>
        <taxon>Actinomycetes</taxon>
        <taxon>Pseudonocardiales</taxon>
        <taxon>Pseudonocardiaceae</taxon>
        <taxon>Lentzea</taxon>
    </lineage>
</organism>
<accession>A0A1G7S7E5</accession>
<evidence type="ECO:0000313" key="2">
    <source>
        <dbReference type="EMBL" id="SDG18862.1"/>
    </source>
</evidence>
<reference evidence="3" key="1">
    <citation type="submission" date="2016-10" db="EMBL/GenBank/DDBJ databases">
        <authorList>
            <person name="Varghese N."/>
            <person name="Submissions S."/>
        </authorList>
    </citation>
    <scope>NUCLEOTIDE SEQUENCE [LARGE SCALE GENOMIC DNA]</scope>
    <source>
        <strain evidence="3">CGMCC 4.3506</strain>
    </source>
</reference>
<dbReference type="AlphaFoldDB" id="A0A1G7S7E5"/>
<dbReference type="EMBL" id="FNCC01000006">
    <property type="protein sequence ID" value="SDG18862.1"/>
    <property type="molecule type" value="Genomic_DNA"/>
</dbReference>